<dbReference type="RefSeq" id="WP_338566318.1">
    <property type="nucleotide sequence ID" value="NZ_CP146240.1"/>
</dbReference>
<feature type="transmembrane region" description="Helical" evidence="1">
    <location>
        <begin position="45"/>
        <end position="70"/>
    </location>
</feature>
<keyword evidence="1" id="KW-0812">Transmembrane</keyword>
<dbReference type="EMBL" id="CP146240">
    <property type="protein sequence ID" value="WWS84616.1"/>
    <property type="molecule type" value="Genomic_DNA"/>
</dbReference>
<name>A0ABZ2HVA1_9MICO</name>
<evidence type="ECO:0000256" key="1">
    <source>
        <dbReference type="SAM" id="Phobius"/>
    </source>
</evidence>
<keyword evidence="1" id="KW-1133">Transmembrane helix</keyword>
<sequence>MERVRDLGADQAEPSEESVRRARAALATAVSAAHAPRGGRRRARVWTGLGIGGLTAGAAVVALGAGGLLFPVMPDAAAAAVLEQAASVTVDAQDLAPGAGQYIRIETVDEFVQFWDGDAADDGDDDTFAFNASRDTGDAAVLVRDTRVLYVPADRSADWFYDWGNAEVVRSFGAQGTRAAQEWPSSPGAAIRERGTVQVLPGGAWPVGDGDPAPVPHLADGYRPYYEEMPREPSALRDWLRARSGLTGAEGDRWVVASLSDPSAINLMPAELRAAFFRAIALIPGFELVDEGDGTATLRYAVPGHRTTTIVVDTDHGLVDSIAEGYGSGGVIGDTPESTTSVVTEVVDEVP</sequence>
<gene>
    <name evidence="2" type="ORF">V8Z62_15245</name>
</gene>
<dbReference type="Proteomes" id="UP001377573">
    <property type="component" value="Chromosome"/>
</dbReference>
<evidence type="ECO:0000313" key="2">
    <source>
        <dbReference type="EMBL" id="WWS84616.1"/>
    </source>
</evidence>
<evidence type="ECO:0000313" key="3">
    <source>
        <dbReference type="Proteomes" id="UP001377573"/>
    </source>
</evidence>
<keyword evidence="3" id="KW-1185">Reference proteome</keyword>
<keyword evidence="1" id="KW-0472">Membrane</keyword>
<reference evidence="2 3" key="1">
    <citation type="submission" date="2024-02" db="EMBL/GenBank/DDBJ databases">
        <authorList>
            <person name="Alasadi S."/>
            <person name="Hussein S.A."/>
        </authorList>
    </citation>
    <scope>NUCLEOTIDE SEQUENCE [LARGE SCALE GENOMIC DNA]</scope>
    <source>
        <strain evidence="2 3">GJ_SRA_44_2022</strain>
    </source>
</reference>
<protein>
    <submittedName>
        <fullName evidence="2">Uncharacterized protein</fullName>
    </submittedName>
</protein>
<proteinExistence type="predicted"/>
<organism evidence="2 3">
    <name type="scientific">Microbacterium paraoxydans</name>
    <dbReference type="NCBI Taxonomy" id="199592"/>
    <lineage>
        <taxon>Bacteria</taxon>
        <taxon>Bacillati</taxon>
        <taxon>Actinomycetota</taxon>
        <taxon>Actinomycetes</taxon>
        <taxon>Micrococcales</taxon>
        <taxon>Microbacteriaceae</taxon>
        <taxon>Microbacterium</taxon>
    </lineage>
</organism>
<accession>A0ABZ2HVA1</accession>